<comment type="caution">
    <text evidence="3">The sequence shown here is derived from an EMBL/GenBank/DDBJ whole genome shotgun (WGS) entry which is preliminary data.</text>
</comment>
<dbReference type="GO" id="GO:0003777">
    <property type="term" value="F:microtubule motor activity"/>
    <property type="evidence" value="ECO:0007669"/>
    <property type="project" value="InterPro"/>
</dbReference>
<dbReference type="InterPro" id="IPR027417">
    <property type="entry name" value="P-loop_NTPase"/>
</dbReference>
<protein>
    <recommendedName>
        <fullName evidence="2">Kinesin motor domain-containing protein</fullName>
    </recommendedName>
</protein>
<organism evidence="3 4">
    <name type="scientific">Mycena albidolilacea</name>
    <dbReference type="NCBI Taxonomy" id="1033008"/>
    <lineage>
        <taxon>Eukaryota</taxon>
        <taxon>Fungi</taxon>
        <taxon>Dikarya</taxon>
        <taxon>Basidiomycota</taxon>
        <taxon>Agaricomycotina</taxon>
        <taxon>Agaricomycetes</taxon>
        <taxon>Agaricomycetidae</taxon>
        <taxon>Agaricales</taxon>
        <taxon>Marasmiineae</taxon>
        <taxon>Mycenaceae</taxon>
        <taxon>Mycena</taxon>
    </lineage>
</organism>
<proteinExistence type="predicted"/>
<dbReference type="InterPro" id="IPR001752">
    <property type="entry name" value="Kinesin_motor_dom"/>
</dbReference>
<evidence type="ECO:0000259" key="2">
    <source>
        <dbReference type="SMART" id="SM00129"/>
    </source>
</evidence>
<dbReference type="Gene3D" id="3.40.850.10">
    <property type="entry name" value="Kinesin motor domain"/>
    <property type="match status" value="1"/>
</dbReference>
<reference evidence="3" key="1">
    <citation type="submission" date="2023-03" db="EMBL/GenBank/DDBJ databases">
        <title>Massive genome expansion in bonnet fungi (Mycena s.s.) driven by repeated elements and novel gene families across ecological guilds.</title>
        <authorList>
            <consortium name="Lawrence Berkeley National Laboratory"/>
            <person name="Harder C.B."/>
            <person name="Miyauchi S."/>
            <person name="Viragh M."/>
            <person name="Kuo A."/>
            <person name="Thoen E."/>
            <person name="Andreopoulos B."/>
            <person name="Lu D."/>
            <person name="Skrede I."/>
            <person name="Drula E."/>
            <person name="Henrissat B."/>
            <person name="Morin E."/>
            <person name="Kohler A."/>
            <person name="Barry K."/>
            <person name="LaButti K."/>
            <person name="Morin E."/>
            <person name="Salamov A."/>
            <person name="Lipzen A."/>
            <person name="Mereny Z."/>
            <person name="Hegedus B."/>
            <person name="Baldrian P."/>
            <person name="Stursova M."/>
            <person name="Weitz H."/>
            <person name="Taylor A."/>
            <person name="Grigoriev I.V."/>
            <person name="Nagy L.G."/>
            <person name="Martin F."/>
            <person name="Kauserud H."/>
        </authorList>
    </citation>
    <scope>NUCLEOTIDE SEQUENCE</scope>
    <source>
        <strain evidence="3">CBHHK002</strain>
    </source>
</reference>
<evidence type="ECO:0000256" key="1">
    <source>
        <dbReference type="SAM" id="MobiDB-lite"/>
    </source>
</evidence>
<dbReference type="SUPFAM" id="SSF52540">
    <property type="entry name" value="P-loop containing nucleoside triphosphate hydrolases"/>
    <property type="match status" value="1"/>
</dbReference>
<dbReference type="GO" id="GO:0005524">
    <property type="term" value="F:ATP binding"/>
    <property type="evidence" value="ECO:0007669"/>
    <property type="project" value="InterPro"/>
</dbReference>
<evidence type="ECO:0000313" key="4">
    <source>
        <dbReference type="Proteomes" id="UP001218218"/>
    </source>
</evidence>
<gene>
    <name evidence="3" type="ORF">DFH08DRAFT_1081577</name>
</gene>
<sequence length="313" mass="34847">MTLSTLHTISTHKKYRELLVEGTVNDKKYVAFRTRPPMDGEVELFDTPLDDEEMDEEEEANDEKDHRTNKYALAPQPVPKAPAQRSPHGFMCGVTAQPGRMVVHVPNMTLSDEEWERAGLLHKSHTADFCLGPEATNEDVYEQTVKAYGLVKLAMEGGFEVHVTFLELLGNKGRDLMRGDKAGKNIQIREDETGTVRPGLKSTLVKGANEPEEPSFPVWDAQTARNTKSSRTHAILTILKNQTPAGTDGEIILVDSTLPRLNVLVECLEPFQPTCDIKMSRPHTSCCTSRTLSTAQTPWDMRDGYAGQSKAVR</sequence>
<accession>A0AAD6ZXC6</accession>
<feature type="region of interest" description="Disordered" evidence="1">
    <location>
        <begin position="47"/>
        <end position="71"/>
    </location>
</feature>
<dbReference type="GO" id="GO:0007018">
    <property type="term" value="P:microtubule-based movement"/>
    <property type="evidence" value="ECO:0007669"/>
    <property type="project" value="InterPro"/>
</dbReference>
<dbReference type="AlphaFoldDB" id="A0AAD6ZXC6"/>
<dbReference type="SMART" id="SM00129">
    <property type="entry name" value="KISc"/>
    <property type="match status" value="1"/>
</dbReference>
<evidence type="ECO:0000313" key="3">
    <source>
        <dbReference type="EMBL" id="KAJ7343395.1"/>
    </source>
</evidence>
<feature type="compositionally biased region" description="Acidic residues" evidence="1">
    <location>
        <begin position="47"/>
        <end position="62"/>
    </location>
</feature>
<keyword evidence="4" id="KW-1185">Reference proteome</keyword>
<dbReference type="EMBL" id="JARIHO010000023">
    <property type="protein sequence ID" value="KAJ7343395.1"/>
    <property type="molecule type" value="Genomic_DNA"/>
</dbReference>
<feature type="domain" description="Kinesin motor" evidence="2">
    <location>
        <begin position="25"/>
        <end position="283"/>
    </location>
</feature>
<dbReference type="GO" id="GO:0008017">
    <property type="term" value="F:microtubule binding"/>
    <property type="evidence" value="ECO:0007669"/>
    <property type="project" value="InterPro"/>
</dbReference>
<dbReference type="Proteomes" id="UP001218218">
    <property type="component" value="Unassembled WGS sequence"/>
</dbReference>
<dbReference type="InterPro" id="IPR036961">
    <property type="entry name" value="Kinesin_motor_dom_sf"/>
</dbReference>
<name>A0AAD6ZXC6_9AGAR</name>